<evidence type="ECO:0000256" key="5">
    <source>
        <dbReference type="ARBA" id="ARBA00022989"/>
    </source>
</evidence>
<keyword evidence="9" id="KW-1185">Reference proteome</keyword>
<comment type="similarity">
    <text evidence="3">Belongs to the peptidase M50B family.</text>
</comment>
<dbReference type="AlphaFoldDB" id="A0A0M0KXE2"/>
<organism evidence="8 9">
    <name type="scientific">Priestia koreensis</name>
    <dbReference type="NCBI Taxonomy" id="284581"/>
    <lineage>
        <taxon>Bacteria</taxon>
        <taxon>Bacillati</taxon>
        <taxon>Bacillota</taxon>
        <taxon>Bacilli</taxon>
        <taxon>Bacillales</taxon>
        <taxon>Bacillaceae</taxon>
        <taxon>Priestia</taxon>
    </lineage>
</organism>
<keyword evidence="4" id="KW-0812">Transmembrane</keyword>
<comment type="subcellular location">
    <subcellularLocation>
        <location evidence="2">Membrane</location>
        <topology evidence="2">Multi-pass membrane protein</topology>
    </subcellularLocation>
</comment>
<name>A0A0M0KXE2_9BACI</name>
<evidence type="ECO:0000256" key="3">
    <source>
        <dbReference type="ARBA" id="ARBA00007931"/>
    </source>
</evidence>
<proteinExistence type="inferred from homology"/>
<dbReference type="CDD" id="cd05709">
    <property type="entry name" value="S2P-M50"/>
    <property type="match status" value="1"/>
</dbReference>
<keyword evidence="6" id="KW-0472">Membrane</keyword>
<dbReference type="EMBL" id="LILC01000021">
    <property type="protein sequence ID" value="KOO43480.1"/>
    <property type="molecule type" value="Genomic_DNA"/>
</dbReference>
<dbReference type="OrthoDB" id="2445542at2"/>
<protein>
    <recommendedName>
        <fullName evidence="7">Peptidase M50 domain-containing protein</fullName>
    </recommendedName>
</protein>
<keyword evidence="5" id="KW-1133">Transmembrane helix</keyword>
<evidence type="ECO:0000256" key="2">
    <source>
        <dbReference type="ARBA" id="ARBA00004141"/>
    </source>
</evidence>
<evidence type="ECO:0000313" key="9">
    <source>
        <dbReference type="Proteomes" id="UP000037558"/>
    </source>
</evidence>
<dbReference type="GO" id="GO:0016020">
    <property type="term" value="C:membrane"/>
    <property type="evidence" value="ECO:0007669"/>
    <property type="project" value="UniProtKB-SubCell"/>
</dbReference>
<evidence type="ECO:0000313" key="8">
    <source>
        <dbReference type="EMBL" id="KOO43480.1"/>
    </source>
</evidence>
<sequence>MSSVTKPSVVTLLTVLLSIALWMWNTQTFNYMPSIWLFIFAWFVAVTLHELGHVLVGIGHKMAFISFTIGPVTISKDGKRVRIEENRSWMFYGGVAVLNFSEEYCHKSLFWMTIGGPLFSIVFTCIFGGLSLITDGSYFLPFCIMNGVIFLATIIPSKGSDGAHLLAFLKGGDEAKQKLDRAMVEKELMSREEPKNWKVEQMKHQLDPTHVPHLMLLIYYYAHKEEYKQTQLYIEKGLQLPPTKEMKYALSFFYNMEVLHQFLFGKPSLDEMKNAISHVLKIDLYSYYRTKAIVSYMEQKFDEADEYMRKADKLLQRHARSGLGFWVAEQHLFGLLQEKMANEDVLFHTNHIL</sequence>
<evidence type="ECO:0000256" key="4">
    <source>
        <dbReference type="ARBA" id="ARBA00022692"/>
    </source>
</evidence>
<reference evidence="9" key="1">
    <citation type="submission" date="2015-08" db="EMBL/GenBank/DDBJ databases">
        <title>Fjat-14210 dsm16467.</title>
        <authorList>
            <person name="Liu B."/>
            <person name="Wang J."/>
            <person name="Zhu Y."/>
            <person name="Liu G."/>
            <person name="Chen Q."/>
            <person name="Chen Z."/>
            <person name="Lan J."/>
            <person name="Che J."/>
            <person name="Ge C."/>
            <person name="Shi H."/>
            <person name="Pan Z."/>
            <person name="Liu X."/>
        </authorList>
    </citation>
    <scope>NUCLEOTIDE SEQUENCE [LARGE SCALE GENOMIC DNA]</scope>
    <source>
        <strain evidence="9">DSM 16467</strain>
    </source>
</reference>
<feature type="domain" description="Peptidase M50" evidence="7">
    <location>
        <begin position="38"/>
        <end position="277"/>
    </location>
</feature>
<dbReference type="InterPro" id="IPR008915">
    <property type="entry name" value="Peptidase_M50"/>
</dbReference>
<dbReference type="STRING" id="284581.AMD01_15775"/>
<evidence type="ECO:0000256" key="1">
    <source>
        <dbReference type="ARBA" id="ARBA00001947"/>
    </source>
</evidence>
<dbReference type="PATRIC" id="fig|284581.3.peg.1161"/>
<comment type="cofactor">
    <cofactor evidence="1">
        <name>Zn(2+)</name>
        <dbReference type="ChEBI" id="CHEBI:29105"/>
    </cofactor>
</comment>
<dbReference type="Proteomes" id="UP000037558">
    <property type="component" value="Unassembled WGS sequence"/>
</dbReference>
<accession>A0A0M0KXE2</accession>
<evidence type="ECO:0000259" key="7">
    <source>
        <dbReference type="Pfam" id="PF02163"/>
    </source>
</evidence>
<comment type="caution">
    <text evidence="8">The sequence shown here is derived from an EMBL/GenBank/DDBJ whole genome shotgun (WGS) entry which is preliminary data.</text>
</comment>
<gene>
    <name evidence="8" type="ORF">AMD01_15775</name>
</gene>
<dbReference type="RefSeq" id="WP_053402393.1">
    <property type="nucleotide sequence ID" value="NZ_LILC01000021.1"/>
</dbReference>
<dbReference type="GO" id="GO:0006508">
    <property type="term" value="P:proteolysis"/>
    <property type="evidence" value="ECO:0007669"/>
    <property type="project" value="InterPro"/>
</dbReference>
<evidence type="ECO:0000256" key="6">
    <source>
        <dbReference type="ARBA" id="ARBA00023136"/>
    </source>
</evidence>
<dbReference type="Pfam" id="PF02163">
    <property type="entry name" value="Peptidase_M50"/>
    <property type="match status" value="1"/>
</dbReference>